<dbReference type="EMBL" id="CAFBNF010000391">
    <property type="protein sequence ID" value="CAB4965029.1"/>
    <property type="molecule type" value="Genomic_DNA"/>
</dbReference>
<feature type="compositionally biased region" description="Polar residues" evidence="1">
    <location>
        <begin position="1"/>
        <end position="22"/>
    </location>
</feature>
<evidence type="ECO:0000313" key="2">
    <source>
        <dbReference type="EMBL" id="CAB4965029.1"/>
    </source>
</evidence>
<feature type="compositionally biased region" description="Basic and acidic residues" evidence="1">
    <location>
        <begin position="23"/>
        <end position="33"/>
    </location>
</feature>
<evidence type="ECO:0000256" key="1">
    <source>
        <dbReference type="SAM" id="MobiDB-lite"/>
    </source>
</evidence>
<gene>
    <name evidence="2" type="ORF">UFOPK3773_02335</name>
</gene>
<protein>
    <submittedName>
        <fullName evidence="2">Unannotated protein</fullName>
    </submittedName>
</protein>
<proteinExistence type="predicted"/>
<accession>A0A6J7LG97</accession>
<name>A0A6J7LG97_9ZZZZ</name>
<organism evidence="2">
    <name type="scientific">freshwater metagenome</name>
    <dbReference type="NCBI Taxonomy" id="449393"/>
    <lineage>
        <taxon>unclassified sequences</taxon>
        <taxon>metagenomes</taxon>
        <taxon>ecological metagenomes</taxon>
    </lineage>
</organism>
<reference evidence="2" key="1">
    <citation type="submission" date="2020-05" db="EMBL/GenBank/DDBJ databases">
        <authorList>
            <person name="Chiriac C."/>
            <person name="Salcher M."/>
            <person name="Ghai R."/>
            <person name="Kavagutti S V."/>
        </authorList>
    </citation>
    <scope>NUCLEOTIDE SEQUENCE</scope>
</reference>
<sequence length="142" mass="15009">MSVLDRSSFSYQVAAGSSTSEKSPVDVMRKSIDTSRSSLPMGASSRQRISWGRREGSVSSAATALEVPSRCRRKYSLPLLDEPSRLARHTVSTRGQFSGASGSSAANFSVRSLSPSTTYCGTSWPAAAASSHRSSGLRSKVG</sequence>
<feature type="region of interest" description="Disordered" evidence="1">
    <location>
        <begin position="1"/>
        <end position="55"/>
    </location>
</feature>
<dbReference type="AlphaFoldDB" id="A0A6J7LG97"/>
<feature type="compositionally biased region" description="Polar residues" evidence="1">
    <location>
        <begin position="34"/>
        <end position="48"/>
    </location>
</feature>